<keyword evidence="1" id="KW-1133">Transmembrane helix</keyword>
<comment type="caution">
    <text evidence="2">The sequence shown here is derived from an EMBL/GenBank/DDBJ whole genome shotgun (WGS) entry which is preliminary data.</text>
</comment>
<gene>
    <name evidence="2" type="ORF">WR25_22525</name>
</gene>
<sequence>MVDERAQWMKEHYIAFENGSKIYYWPDENGVWQMEGLGVWHEHMLNKEIRYEYGVGSAWLNYCFPRDFIPEEEWLASIFRSMQHKASVQSTSVVSWLIVYIYPSSEVFHSLSLFAITELQMYQDDKYFFLVQPAFFVFTVTLLMKLIVNSIMEMSSGLADNSYMMKAIQAQNSGNPEIKKDFETNYSLKDIMHNS</sequence>
<accession>A0A2A2JY07</accession>
<name>A0A2A2JY07_9BILA</name>
<reference evidence="2 3" key="1">
    <citation type="journal article" date="2017" name="Curr. Biol.">
        <title>Genome architecture and evolution of a unichromosomal asexual nematode.</title>
        <authorList>
            <person name="Fradin H."/>
            <person name="Zegar C."/>
            <person name="Gutwein M."/>
            <person name="Lucas J."/>
            <person name="Kovtun M."/>
            <person name="Corcoran D."/>
            <person name="Baugh L.R."/>
            <person name="Kiontke K."/>
            <person name="Gunsalus K."/>
            <person name="Fitch D.H."/>
            <person name="Piano F."/>
        </authorList>
    </citation>
    <scope>NUCLEOTIDE SEQUENCE [LARGE SCALE GENOMIC DNA]</scope>
    <source>
        <strain evidence="2">PF1309</strain>
    </source>
</reference>
<keyword evidence="1" id="KW-0812">Transmembrane</keyword>
<organism evidence="2 3">
    <name type="scientific">Diploscapter pachys</name>
    <dbReference type="NCBI Taxonomy" id="2018661"/>
    <lineage>
        <taxon>Eukaryota</taxon>
        <taxon>Metazoa</taxon>
        <taxon>Ecdysozoa</taxon>
        <taxon>Nematoda</taxon>
        <taxon>Chromadorea</taxon>
        <taxon>Rhabditida</taxon>
        <taxon>Rhabditina</taxon>
        <taxon>Rhabditomorpha</taxon>
        <taxon>Rhabditoidea</taxon>
        <taxon>Rhabditidae</taxon>
        <taxon>Diploscapter</taxon>
    </lineage>
</organism>
<proteinExistence type="predicted"/>
<feature type="transmembrane region" description="Helical" evidence="1">
    <location>
        <begin position="127"/>
        <end position="148"/>
    </location>
</feature>
<evidence type="ECO:0000313" key="2">
    <source>
        <dbReference type="EMBL" id="PAV66500.1"/>
    </source>
</evidence>
<evidence type="ECO:0000313" key="3">
    <source>
        <dbReference type="Proteomes" id="UP000218231"/>
    </source>
</evidence>
<keyword evidence="3" id="KW-1185">Reference proteome</keyword>
<evidence type="ECO:0000256" key="1">
    <source>
        <dbReference type="SAM" id="Phobius"/>
    </source>
</evidence>
<protein>
    <submittedName>
        <fullName evidence="2">Uncharacterized protein</fullName>
    </submittedName>
</protein>
<dbReference type="Proteomes" id="UP000218231">
    <property type="component" value="Unassembled WGS sequence"/>
</dbReference>
<feature type="transmembrane region" description="Helical" evidence="1">
    <location>
        <begin position="86"/>
        <end position="103"/>
    </location>
</feature>
<dbReference type="AlphaFoldDB" id="A0A2A2JY07"/>
<keyword evidence="1" id="KW-0472">Membrane</keyword>
<dbReference type="EMBL" id="LIAE01010091">
    <property type="protein sequence ID" value="PAV66500.1"/>
    <property type="molecule type" value="Genomic_DNA"/>
</dbReference>